<dbReference type="RefSeq" id="WP_149298345.1">
    <property type="nucleotide sequence ID" value="NZ_VTWH01000001.1"/>
</dbReference>
<dbReference type="OrthoDB" id="9794954at2"/>
<feature type="transmembrane region" description="Helical" evidence="6">
    <location>
        <begin position="67"/>
        <end position="87"/>
    </location>
</feature>
<comment type="caution">
    <text evidence="8">The sequence shown here is derived from an EMBL/GenBank/DDBJ whole genome shotgun (WGS) entry which is preliminary data.</text>
</comment>
<name>A0A5B0E443_9HYPH</name>
<evidence type="ECO:0000256" key="3">
    <source>
        <dbReference type="ARBA" id="ARBA00023002"/>
    </source>
</evidence>
<dbReference type="AlphaFoldDB" id="A0A5B0E443"/>
<keyword evidence="2" id="KW-0479">Metal-binding</keyword>
<evidence type="ECO:0000256" key="4">
    <source>
        <dbReference type="ARBA" id="ARBA00023004"/>
    </source>
</evidence>
<dbReference type="PROSITE" id="PS51379">
    <property type="entry name" value="4FE4S_FER_2"/>
    <property type="match status" value="2"/>
</dbReference>
<dbReference type="InterPro" id="IPR021872">
    <property type="entry name" value="Csal_0991-like_N"/>
</dbReference>
<proteinExistence type="predicted"/>
<keyword evidence="6" id="KW-1133">Transmembrane helix</keyword>
<dbReference type="InterPro" id="IPR017900">
    <property type="entry name" value="4Fe4S_Fe_S_CS"/>
</dbReference>
<accession>A0A5B0E443</accession>
<evidence type="ECO:0000256" key="2">
    <source>
        <dbReference type="ARBA" id="ARBA00022723"/>
    </source>
</evidence>
<evidence type="ECO:0000313" key="9">
    <source>
        <dbReference type="Proteomes" id="UP000324738"/>
    </source>
</evidence>
<keyword evidence="9" id="KW-1185">Reference proteome</keyword>
<dbReference type="Gene3D" id="1.10.1060.10">
    <property type="entry name" value="Alpha-helical ferredoxin"/>
    <property type="match status" value="1"/>
</dbReference>
<sequence length="609" mass="65123">MILPLAILVAAMVGLALFRLGERAALWRQGRASAVNWRSGLMALPRRYLVDVHAIVQRDQRAARMHALAAGGLVAASILSLGGFLPFLAHSTLYAWLTGGAFLVMLAGSLLAAARRALHPARRLPGGAFRFLPALLFLYSAGGAMAALPLAPAPQVLGLTMATIGGLALAWQAGNGPMRHALAGALHLAAHPRPTRFSGHLASNLLPTNLDAEKLGVETPADFSWNRLLSFDACVQCGRCESACPAFAAGQPLSPRHLIADLARAMAHDENAPIIGTDAAIHPDTLWSCTTCRACVEECPMMIEHVDAVVDLRRFQTMELGALPAKAETALAALRQADEPGGRPLASRLDFAAGLELPLMTTKGRADVLLWLGEGAYDLRYGRTLRALVRLLQHARVDFAVLGPQERDCGDIARRLGDEAGFQRLAAANIATLAQYQFNRIVTADPHALHVLRNEYPALGGIYQVTHHSQFLEELAADGRMTVQNLPAQTATYHDPCYLGRYNGEVAAPRQLLARLGLDVREMPRHAMRSRCCGGGGGAALSDIAGERRIPDIRMNEAKATGATLLAVACPQCTAMLEGVVGERPDVMDLAELVLRAVETQPLKTPVAA</sequence>
<dbReference type="GO" id="GO:0016491">
    <property type="term" value="F:oxidoreductase activity"/>
    <property type="evidence" value="ECO:0007669"/>
    <property type="project" value="UniProtKB-KW"/>
</dbReference>
<dbReference type="Pfam" id="PF13183">
    <property type="entry name" value="Fer4_8"/>
    <property type="match status" value="1"/>
</dbReference>
<dbReference type="PANTHER" id="PTHR43255">
    <property type="entry name" value="IRON-SULFUR-BINDING OXIDOREDUCTASE FADF-RELATED-RELATED"/>
    <property type="match status" value="1"/>
</dbReference>
<keyword evidence="1" id="KW-0004">4Fe-4S</keyword>
<dbReference type="PANTHER" id="PTHR43255:SF1">
    <property type="entry name" value="IRON-SULFUR-BINDING OXIDOREDUCTASE FADF-RELATED"/>
    <property type="match status" value="1"/>
</dbReference>
<dbReference type="GO" id="GO:0005886">
    <property type="term" value="C:plasma membrane"/>
    <property type="evidence" value="ECO:0007669"/>
    <property type="project" value="TreeGrafter"/>
</dbReference>
<dbReference type="GO" id="GO:0046872">
    <property type="term" value="F:metal ion binding"/>
    <property type="evidence" value="ECO:0007669"/>
    <property type="project" value="UniProtKB-KW"/>
</dbReference>
<dbReference type="Pfam" id="PF02754">
    <property type="entry name" value="CCG"/>
    <property type="match status" value="2"/>
</dbReference>
<dbReference type="GO" id="GO:0051539">
    <property type="term" value="F:4 iron, 4 sulfur cluster binding"/>
    <property type="evidence" value="ECO:0007669"/>
    <property type="project" value="UniProtKB-KW"/>
</dbReference>
<keyword evidence="6" id="KW-0812">Transmembrane</keyword>
<protein>
    <submittedName>
        <fullName evidence="8">DUF3483 domain-containing protein</fullName>
    </submittedName>
</protein>
<keyword evidence="3" id="KW-0560">Oxidoreductase</keyword>
<evidence type="ECO:0000313" key="8">
    <source>
        <dbReference type="EMBL" id="KAA0972540.1"/>
    </source>
</evidence>
<gene>
    <name evidence="8" type="ORF">FPY71_05510</name>
</gene>
<evidence type="ECO:0000256" key="5">
    <source>
        <dbReference type="ARBA" id="ARBA00023014"/>
    </source>
</evidence>
<dbReference type="InterPro" id="IPR004017">
    <property type="entry name" value="Cys_rich_dom"/>
</dbReference>
<reference evidence="8 9" key="1">
    <citation type="submission" date="2019-08" db="EMBL/GenBank/DDBJ databases">
        <title>Aureimonas fodiniaquatilis sp. nov., isolated from a coal mine wastewater.</title>
        <authorList>
            <person name="Kim W."/>
        </authorList>
    </citation>
    <scope>NUCLEOTIDE SEQUENCE [LARGE SCALE GENOMIC DNA]</scope>
    <source>
        <strain evidence="8 9">CAU 1482</strain>
    </source>
</reference>
<feature type="transmembrane region" description="Helical" evidence="6">
    <location>
        <begin position="93"/>
        <end position="115"/>
    </location>
</feature>
<organism evidence="8 9">
    <name type="scientific">Aureimonas fodinaquatilis</name>
    <dbReference type="NCBI Taxonomy" id="2565783"/>
    <lineage>
        <taxon>Bacteria</taxon>
        <taxon>Pseudomonadati</taxon>
        <taxon>Pseudomonadota</taxon>
        <taxon>Alphaproteobacteria</taxon>
        <taxon>Hyphomicrobiales</taxon>
        <taxon>Aurantimonadaceae</taxon>
        <taxon>Aureimonas</taxon>
    </lineage>
</organism>
<keyword evidence="4" id="KW-0408">Iron</keyword>
<dbReference type="InterPro" id="IPR051460">
    <property type="entry name" value="HdrC_iron-sulfur_subunit"/>
</dbReference>
<dbReference type="Pfam" id="PF11982">
    <property type="entry name" value="DUF3483"/>
    <property type="match status" value="1"/>
</dbReference>
<dbReference type="SUPFAM" id="SSF46548">
    <property type="entry name" value="alpha-helical ferredoxin"/>
    <property type="match status" value="1"/>
</dbReference>
<feature type="transmembrane region" description="Helical" evidence="6">
    <location>
        <begin position="6"/>
        <end position="21"/>
    </location>
</feature>
<dbReference type="Proteomes" id="UP000324738">
    <property type="component" value="Unassembled WGS sequence"/>
</dbReference>
<dbReference type="InterPro" id="IPR017896">
    <property type="entry name" value="4Fe4S_Fe-S-bd"/>
</dbReference>
<dbReference type="PROSITE" id="PS00198">
    <property type="entry name" value="4FE4S_FER_1"/>
    <property type="match status" value="1"/>
</dbReference>
<feature type="domain" description="4Fe-4S ferredoxin-type" evidence="7">
    <location>
        <begin position="225"/>
        <end position="255"/>
    </location>
</feature>
<evidence type="ECO:0000256" key="6">
    <source>
        <dbReference type="SAM" id="Phobius"/>
    </source>
</evidence>
<keyword evidence="6" id="KW-0472">Membrane</keyword>
<evidence type="ECO:0000259" key="7">
    <source>
        <dbReference type="PROSITE" id="PS51379"/>
    </source>
</evidence>
<feature type="domain" description="4Fe-4S ferredoxin-type" evidence="7">
    <location>
        <begin position="279"/>
        <end position="308"/>
    </location>
</feature>
<dbReference type="EMBL" id="VTWH01000001">
    <property type="protein sequence ID" value="KAA0972540.1"/>
    <property type="molecule type" value="Genomic_DNA"/>
</dbReference>
<keyword evidence="5" id="KW-0411">Iron-sulfur</keyword>
<evidence type="ECO:0000256" key="1">
    <source>
        <dbReference type="ARBA" id="ARBA00022485"/>
    </source>
</evidence>
<feature type="transmembrane region" description="Helical" evidence="6">
    <location>
        <begin position="127"/>
        <end position="147"/>
    </location>
</feature>
<dbReference type="InterPro" id="IPR009051">
    <property type="entry name" value="Helical_ferredxn"/>
</dbReference>